<dbReference type="PANTHER" id="PTHR33284">
    <property type="entry name" value="RIBOSOMAL PROTEIN L25/GLN-TRNA SYNTHETASE, ANTI-CODON-BINDING DOMAIN-CONTAINING PROTEIN"/>
    <property type="match status" value="1"/>
</dbReference>
<keyword evidence="1 5" id="KW-0699">rRNA-binding</keyword>
<dbReference type="HAMAP" id="MF_01336">
    <property type="entry name" value="Ribosomal_bL25"/>
    <property type="match status" value="1"/>
</dbReference>
<evidence type="ECO:0000313" key="9">
    <source>
        <dbReference type="Proteomes" id="UP001297600"/>
    </source>
</evidence>
<evidence type="ECO:0000256" key="3">
    <source>
        <dbReference type="ARBA" id="ARBA00022980"/>
    </source>
</evidence>
<evidence type="ECO:0000256" key="2">
    <source>
        <dbReference type="ARBA" id="ARBA00022884"/>
    </source>
</evidence>
<reference evidence="8 9" key="1">
    <citation type="submission" date="2022-02" db="EMBL/GenBank/DDBJ databases">
        <title>Mesosutterella porci, a novel member of the family Sutterellaceae from pig feces.</title>
        <authorList>
            <person name="Wylensek D."/>
            <person name="Clavel T."/>
        </authorList>
    </citation>
    <scope>NUCLEOTIDE SEQUENCE [LARGE SCALE GENOMIC DNA]</scope>
    <source>
        <strain evidence="9">oilRF-744-wt-GAM-9</strain>
    </source>
</reference>
<keyword evidence="3 5" id="KW-0689">Ribosomal protein</keyword>
<gene>
    <name evidence="5" type="primary">rplY</name>
    <name evidence="5" type="synonym">ctc</name>
    <name evidence="8" type="ORF">MAF45_01990</name>
</gene>
<feature type="domain" description="Large ribosomal subunit protein bL25 L25" evidence="6">
    <location>
        <begin position="4"/>
        <end position="90"/>
    </location>
</feature>
<comment type="function">
    <text evidence="5">This is one of the proteins that binds to the 5S RNA in the ribosome where it forms part of the central protuberance.</text>
</comment>
<dbReference type="InterPro" id="IPR020057">
    <property type="entry name" value="Ribosomal_bL25_b-dom"/>
</dbReference>
<dbReference type="NCBIfam" id="TIGR00731">
    <property type="entry name" value="bL25_bact_ctc"/>
    <property type="match status" value="1"/>
</dbReference>
<dbReference type="Pfam" id="PF14693">
    <property type="entry name" value="Ribosomal_TL5_C"/>
    <property type="match status" value="1"/>
</dbReference>
<dbReference type="Proteomes" id="UP001297600">
    <property type="component" value="Unassembled WGS sequence"/>
</dbReference>
<dbReference type="InterPro" id="IPR020056">
    <property type="entry name" value="Rbsml_bL25/Gln-tRNA_synth_N"/>
</dbReference>
<protein>
    <recommendedName>
        <fullName evidence="5">Large ribosomal subunit protein bL25</fullName>
    </recommendedName>
    <alternativeName>
        <fullName evidence="5">General stress protein CTC</fullName>
    </alternativeName>
</protein>
<comment type="subunit">
    <text evidence="5">Part of the 50S ribosomal subunit; part of the 5S rRNA/L5/L18/L25 subcomplex. Contacts the 5S rRNA. Binds to the 5S rRNA independently of L5 and L18.</text>
</comment>
<dbReference type="Gene3D" id="2.170.120.20">
    <property type="entry name" value="Ribosomal protein L25, beta domain"/>
    <property type="match status" value="1"/>
</dbReference>
<dbReference type="Pfam" id="PF01386">
    <property type="entry name" value="Ribosomal_L25p"/>
    <property type="match status" value="1"/>
</dbReference>
<sequence length="234" mass="24693">MNFTATTRKTQGTGASRRLRRADKVPGIVYGNNLPATPIVMDHNPIFYALRKEAFHSSVLTLNLDGKDELVVLRSFQLHPYKQQVLHIDFQRVDPNVPMNMRVPLHFAGAENSPAVKISKGLISHLVSFLEVRCLPKDLPAFIDVDLSGMTAQTTLRASDLNLPEGVKVVEKPGEDTAIATVITDFKEEEADEAADAAAAAAAAAPAEGAAAGAAGAAAAPAAGAAAADDKKSE</sequence>
<dbReference type="PANTHER" id="PTHR33284:SF1">
    <property type="entry name" value="RIBOSOMAL PROTEIN L25_GLN-TRNA SYNTHETASE, ANTI-CODON-BINDING DOMAIN-CONTAINING PROTEIN"/>
    <property type="match status" value="1"/>
</dbReference>
<dbReference type="NCBIfam" id="NF004130">
    <property type="entry name" value="PRK05618.1-5"/>
    <property type="match status" value="1"/>
</dbReference>
<dbReference type="RefSeq" id="WP_237977883.1">
    <property type="nucleotide sequence ID" value="NZ_JAKNCT010000002.1"/>
</dbReference>
<evidence type="ECO:0000259" key="7">
    <source>
        <dbReference type="Pfam" id="PF14693"/>
    </source>
</evidence>
<comment type="similarity">
    <text evidence="5">Belongs to the bacterial ribosomal protein bL25 family. CTC subfamily.</text>
</comment>
<feature type="domain" description="Large ribosomal subunit protein bL25 beta" evidence="7">
    <location>
        <begin position="99"/>
        <end position="183"/>
    </location>
</feature>
<dbReference type="EMBL" id="JAKNCT010000002">
    <property type="protein sequence ID" value="MCG5030228.1"/>
    <property type="molecule type" value="Genomic_DNA"/>
</dbReference>
<dbReference type="SUPFAM" id="SSF50715">
    <property type="entry name" value="Ribosomal protein L25-like"/>
    <property type="match status" value="1"/>
</dbReference>
<evidence type="ECO:0000259" key="6">
    <source>
        <dbReference type="Pfam" id="PF01386"/>
    </source>
</evidence>
<dbReference type="InterPro" id="IPR029751">
    <property type="entry name" value="Ribosomal_L25_dom"/>
</dbReference>
<dbReference type="NCBIfam" id="NF004612">
    <property type="entry name" value="PRK05943.1"/>
    <property type="match status" value="1"/>
</dbReference>
<dbReference type="NCBIfam" id="NF004128">
    <property type="entry name" value="PRK05618.1-2"/>
    <property type="match status" value="1"/>
</dbReference>
<evidence type="ECO:0000256" key="4">
    <source>
        <dbReference type="ARBA" id="ARBA00023274"/>
    </source>
</evidence>
<accession>A0ABS9MNN3</accession>
<name>A0ABS9MNN3_9BURK</name>
<dbReference type="InterPro" id="IPR001021">
    <property type="entry name" value="Ribosomal_bL25_long"/>
</dbReference>
<dbReference type="InterPro" id="IPR020055">
    <property type="entry name" value="Ribosomal_bL25_short"/>
</dbReference>
<dbReference type="InterPro" id="IPR020930">
    <property type="entry name" value="Ribosomal_uL5_bac-type"/>
</dbReference>
<evidence type="ECO:0000256" key="5">
    <source>
        <dbReference type="HAMAP-Rule" id="MF_01334"/>
    </source>
</evidence>
<dbReference type="GO" id="GO:0005840">
    <property type="term" value="C:ribosome"/>
    <property type="evidence" value="ECO:0007669"/>
    <property type="project" value="UniProtKB-KW"/>
</dbReference>
<evidence type="ECO:0000256" key="1">
    <source>
        <dbReference type="ARBA" id="ARBA00022730"/>
    </source>
</evidence>
<keyword evidence="2 5" id="KW-0694">RNA-binding</keyword>
<proteinExistence type="inferred from homology"/>
<organism evidence="8 9">
    <name type="scientific">Mesosutterella porci</name>
    <dbReference type="NCBI Taxonomy" id="2915351"/>
    <lineage>
        <taxon>Bacteria</taxon>
        <taxon>Pseudomonadati</taxon>
        <taxon>Pseudomonadota</taxon>
        <taxon>Betaproteobacteria</taxon>
        <taxon>Burkholderiales</taxon>
        <taxon>Sutterellaceae</taxon>
        <taxon>Mesosutterella</taxon>
    </lineage>
</organism>
<dbReference type="InterPro" id="IPR037121">
    <property type="entry name" value="Ribosomal_bL25_C"/>
</dbReference>
<dbReference type="CDD" id="cd00495">
    <property type="entry name" value="Ribosomal_L25_TL5_CTC"/>
    <property type="match status" value="1"/>
</dbReference>
<evidence type="ECO:0000313" key="8">
    <source>
        <dbReference type="EMBL" id="MCG5030228.1"/>
    </source>
</evidence>
<keyword evidence="9" id="KW-1185">Reference proteome</keyword>
<keyword evidence="4 5" id="KW-0687">Ribonucleoprotein</keyword>
<comment type="caution">
    <text evidence="8">The sequence shown here is derived from an EMBL/GenBank/DDBJ whole genome shotgun (WGS) entry which is preliminary data.</text>
</comment>
<dbReference type="Gene3D" id="2.40.240.10">
    <property type="entry name" value="Ribosomal Protein L25, Chain P"/>
    <property type="match status" value="1"/>
</dbReference>
<dbReference type="InterPro" id="IPR011035">
    <property type="entry name" value="Ribosomal_bL25/Gln-tRNA_synth"/>
</dbReference>
<dbReference type="HAMAP" id="MF_01334">
    <property type="entry name" value="Ribosomal_bL25_CTC"/>
    <property type="match status" value="1"/>
</dbReference>